<keyword evidence="2" id="KW-1185">Reference proteome</keyword>
<gene>
    <name evidence="1" type="ORF">QFC20_001481</name>
</gene>
<name>A0ACC2WRD3_9TREE</name>
<organism evidence="1 2">
    <name type="scientific">Naganishia adeliensis</name>
    <dbReference type="NCBI Taxonomy" id="92952"/>
    <lineage>
        <taxon>Eukaryota</taxon>
        <taxon>Fungi</taxon>
        <taxon>Dikarya</taxon>
        <taxon>Basidiomycota</taxon>
        <taxon>Agaricomycotina</taxon>
        <taxon>Tremellomycetes</taxon>
        <taxon>Filobasidiales</taxon>
        <taxon>Filobasidiaceae</taxon>
        <taxon>Naganishia</taxon>
    </lineage>
</organism>
<dbReference type="EMBL" id="JASBWS010000009">
    <property type="protein sequence ID" value="KAJ9114340.1"/>
    <property type="molecule type" value="Genomic_DNA"/>
</dbReference>
<evidence type="ECO:0000313" key="2">
    <source>
        <dbReference type="Proteomes" id="UP001230649"/>
    </source>
</evidence>
<proteinExistence type="predicted"/>
<evidence type="ECO:0000313" key="1">
    <source>
        <dbReference type="EMBL" id="KAJ9114340.1"/>
    </source>
</evidence>
<dbReference type="Proteomes" id="UP001230649">
    <property type="component" value="Unassembled WGS sequence"/>
</dbReference>
<reference evidence="1" key="1">
    <citation type="submission" date="2023-04" db="EMBL/GenBank/DDBJ databases">
        <title>Draft Genome sequencing of Naganishia species isolated from polar environments using Oxford Nanopore Technology.</title>
        <authorList>
            <person name="Leo P."/>
            <person name="Venkateswaran K."/>
        </authorList>
    </citation>
    <scope>NUCLEOTIDE SEQUENCE</scope>
    <source>
        <strain evidence="1">MNA-CCFEE 5262</strain>
    </source>
</reference>
<accession>A0ACC2WRD3</accession>
<comment type="caution">
    <text evidence="1">The sequence shown here is derived from an EMBL/GenBank/DDBJ whole genome shotgun (WGS) entry which is preliminary data.</text>
</comment>
<sequence length="273" mass="30838">MVDLEDSTILCWRTDDNSRYRISAVPPVRYLQPSRSGIEIDQGAASAPAAAAFVDDGWVSRPVVHPGHPCARTDIGPQDRLDLIYLWVNGSDRIWQEQYDLTRELEFPERSSLKRKDDLDPPVRHYRSQGTLRYALRSGVEAFRRDESSWIRKMHVLTADMPIATDEEEDPMMADYRLGQIPDWLDKERVFQVTVDSNFDASLSRHVPSAKGAATARDIASLEDPPLQWHFHSEIFRDPIVPSCDASAGSCAALRVGKRLGECGDADVQFVRD</sequence>
<protein>
    <submittedName>
        <fullName evidence="1">Uncharacterized protein</fullName>
    </submittedName>
</protein>